<dbReference type="PANTHER" id="PTHR43270">
    <property type="entry name" value="BETA-ALA-HIS DIPEPTIDASE"/>
    <property type="match status" value="1"/>
</dbReference>
<dbReference type="SUPFAM" id="SSF53187">
    <property type="entry name" value="Zn-dependent exopeptidases"/>
    <property type="match status" value="1"/>
</dbReference>
<dbReference type="AlphaFoldDB" id="A0A4P7QIA4"/>
<dbReference type="Gene3D" id="3.30.70.360">
    <property type="match status" value="1"/>
</dbReference>
<evidence type="ECO:0000313" key="5">
    <source>
        <dbReference type="EMBL" id="QCB29270.1"/>
    </source>
</evidence>
<proteinExistence type="predicted"/>
<dbReference type="NCBIfam" id="NF005914">
    <property type="entry name" value="PRK07907.1"/>
    <property type="match status" value="1"/>
</dbReference>
<dbReference type="InterPro" id="IPR051458">
    <property type="entry name" value="Cyt/Met_Dipeptidase"/>
</dbReference>
<dbReference type="Gene3D" id="3.40.630.10">
    <property type="entry name" value="Zn peptidases"/>
    <property type="match status" value="1"/>
</dbReference>
<name>A0A4P7QIA4_9CORY</name>
<dbReference type="EC" id="3.5.1.18" evidence="5"/>
<evidence type="ECO:0000313" key="6">
    <source>
        <dbReference type="Proteomes" id="UP000296352"/>
    </source>
</evidence>
<dbReference type="GO" id="GO:0009014">
    <property type="term" value="F:succinyl-diaminopimelate desuccinylase activity"/>
    <property type="evidence" value="ECO:0007669"/>
    <property type="project" value="UniProtKB-EC"/>
</dbReference>
<sequence>MTSASSTPSSTPQAPALGAPLARIWDDLAAMVAYHSVHGDPALRADYESNVDWIVGAFSRLGIELERIECVDESVALVGAKPAVNGAPTVLLYAHHDVVPAGERGEWEQDPLTLTQRTREDGSARWHGRGTADCKGNIAMHLEALRRLGPLDRVDTGIRVLIEGSEENGGEGLHDLLAKRPELFAADAIIVADTGNAAPGLPCLVTLLRGSAQIRVRCQTLTSPAHSGKFGGVAPDATAALMRTLDSLRDEEGRTRIDGIDCTGHWHGAGYDPERFASDAGVVQGGELIGHPDAEEVADAVWARPAVTVTGFSSTPVEEAVNAVPAEAAAQVNLRVPPRLKDDEGHRLSTEDAARLLAAHLHEHVPWGARLEVDIQDTSTGYQAEAGGLNLLRDCLTEAYGTPAREIGTGGSIPLTVDLHEAFPEAAIALLGVADTSAAIHSPDESVDPQEIVHMAEAEALFISRYGQKPRG</sequence>
<dbReference type="EMBL" id="CP039247">
    <property type="protein sequence ID" value="QCB29270.1"/>
    <property type="molecule type" value="Genomic_DNA"/>
</dbReference>
<dbReference type="GO" id="GO:0006508">
    <property type="term" value="P:proteolysis"/>
    <property type="evidence" value="ECO:0007669"/>
    <property type="project" value="UniProtKB-KW"/>
</dbReference>
<dbReference type="InterPro" id="IPR001261">
    <property type="entry name" value="ArgE/DapE_CS"/>
</dbReference>
<dbReference type="PANTHER" id="PTHR43270:SF12">
    <property type="entry name" value="SUCCINYL-DIAMINOPIMELATE DESUCCINYLASE"/>
    <property type="match status" value="1"/>
</dbReference>
<dbReference type="Pfam" id="PF01546">
    <property type="entry name" value="Peptidase_M20"/>
    <property type="match status" value="1"/>
</dbReference>
<dbReference type="OrthoDB" id="9761532at2"/>
<dbReference type="KEGG" id="cee:CENDO_10080"/>
<dbReference type="PROSITE" id="PS00758">
    <property type="entry name" value="ARGE_DAPE_CPG2_1"/>
    <property type="match status" value="1"/>
</dbReference>
<evidence type="ECO:0000259" key="4">
    <source>
        <dbReference type="Pfam" id="PF07687"/>
    </source>
</evidence>
<dbReference type="Pfam" id="PF07687">
    <property type="entry name" value="M20_dimer"/>
    <property type="match status" value="1"/>
</dbReference>
<gene>
    <name evidence="5" type="primary">dapE4</name>
    <name evidence="5" type="ORF">CENDO_10080</name>
</gene>
<keyword evidence="3 5" id="KW-0378">Hydrolase</keyword>
<keyword evidence="2" id="KW-0479">Metal-binding</keyword>
<dbReference type="InterPro" id="IPR002933">
    <property type="entry name" value="Peptidase_M20"/>
</dbReference>
<evidence type="ECO:0000256" key="1">
    <source>
        <dbReference type="ARBA" id="ARBA00022670"/>
    </source>
</evidence>
<organism evidence="5 6">
    <name type="scientific">Corynebacterium endometrii</name>
    <dbReference type="NCBI Taxonomy" id="2488819"/>
    <lineage>
        <taxon>Bacteria</taxon>
        <taxon>Bacillati</taxon>
        <taxon>Actinomycetota</taxon>
        <taxon>Actinomycetes</taxon>
        <taxon>Mycobacteriales</taxon>
        <taxon>Corynebacteriaceae</taxon>
        <taxon>Corynebacterium</taxon>
    </lineage>
</organism>
<dbReference type="GO" id="GO:0008233">
    <property type="term" value="F:peptidase activity"/>
    <property type="evidence" value="ECO:0007669"/>
    <property type="project" value="UniProtKB-KW"/>
</dbReference>
<keyword evidence="6" id="KW-1185">Reference proteome</keyword>
<dbReference type="RefSeq" id="WP_136141874.1">
    <property type="nucleotide sequence ID" value="NZ_CP039247.1"/>
</dbReference>
<dbReference type="InterPro" id="IPR011650">
    <property type="entry name" value="Peptidase_M20_dimer"/>
</dbReference>
<evidence type="ECO:0000256" key="3">
    <source>
        <dbReference type="ARBA" id="ARBA00022801"/>
    </source>
</evidence>
<keyword evidence="1" id="KW-0645">Protease</keyword>
<protein>
    <submittedName>
        <fullName evidence="5">Putative succinyl-diaminopimelate desuccinylase</fullName>
        <ecNumber evidence="5">3.5.1.18</ecNumber>
    </submittedName>
</protein>
<dbReference type="Proteomes" id="UP000296352">
    <property type="component" value="Chromosome"/>
</dbReference>
<feature type="domain" description="Peptidase M20 dimerisation" evidence="4">
    <location>
        <begin position="209"/>
        <end position="343"/>
    </location>
</feature>
<reference evidence="5 6" key="1">
    <citation type="submission" date="2019-04" db="EMBL/GenBank/DDBJ databases">
        <title>Corynebacterium endometrii sp. nov., isolated from the uterus of a cow with endometritis.</title>
        <authorList>
            <person name="Ballas P."/>
            <person name="Ruckert C."/>
            <person name="Wagener K."/>
            <person name="Drillich M."/>
            <person name="Kaempfer P."/>
            <person name="Busse H.-J."/>
            <person name="Ehling-Schulz M."/>
        </authorList>
    </citation>
    <scope>NUCLEOTIDE SEQUENCE [LARGE SCALE GENOMIC DNA]</scope>
    <source>
        <strain evidence="5 6">LMM-1653</strain>
    </source>
</reference>
<dbReference type="GO" id="GO:0046872">
    <property type="term" value="F:metal ion binding"/>
    <property type="evidence" value="ECO:0007669"/>
    <property type="project" value="UniProtKB-KW"/>
</dbReference>
<accession>A0A4P7QIA4</accession>
<evidence type="ECO:0000256" key="2">
    <source>
        <dbReference type="ARBA" id="ARBA00022723"/>
    </source>
</evidence>